<evidence type="ECO:0000313" key="6">
    <source>
        <dbReference type="EMBL" id="KEF63381.1"/>
    </source>
</evidence>
<keyword evidence="4 5" id="KW-0472">Membrane</keyword>
<dbReference type="Gene3D" id="1.20.1250.20">
    <property type="entry name" value="MFS general substrate transporter like domains"/>
    <property type="match status" value="1"/>
</dbReference>
<evidence type="ECO:0000256" key="4">
    <source>
        <dbReference type="ARBA" id="ARBA00023136"/>
    </source>
</evidence>
<reference evidence="6 7" key="1">
    <citation type="submission" date="2013-03" db="EMBL/GenBank/DDBJ databases">
        <title>The Genome Sequence of Exophiala aquamarina CBS 119918.</title>
        <authorList>
            <consortium name="The Broad Institute Genomics Platform"/>
            <person name="Cuomo C."/>
            <person name="de Hoog S."/>
            <person name="Gorbushina A."/>
            <person name="Walker B."/>
            <person name="Young S.K."/>
            <person name="Zeng Q."/>
            <person name="Gargeya S."/>
            <person name="Fitzgerald M."/>
            <person name="Haas B."/>
            <person name="Abouelleil A."/>
            <person name="Allen A.W."/>
            <person name="Alvarado L."/>
            <person name="Arachchi H.M."/>
            <person name="Berlin A.M."/>
            <person name="Chapman S.B."/>
            <person name="Gainer-Dewar J."/>
            <person name="Goldberg J."/>
            <person name="Griggs A."/>
            <person name="Gujja S."/>
            <person name="Hansen M."/>
            <person name="Howarth C."/>
            <person name="Imamovic A."/>
            <person name="Ireland A."/>
            <person name="Larimer J."/>
            <person name="McCowan C."/>
            <person name="Murphy C."/>
            <person name="Pearson M."/>
            <person name="Poon T.W."/>
            <person name="Priest M."/>
            <person name="Roberts A."/>
            <person name="Saif S."/>
            <person name="Shea T."/>
            <person name="Sisk P."/>
            <person name="Sykes S."/>
            <person name="Wortman J."/>
            <person name="Nusbaum C."/>
            <person name="Birren B."/>
        </authorList>
    </citation>
    <scope>NUCLEOTIDE SEQUENCE [LARGE SCALE GENOMIC DNA]</scope>
    <source>
        <strain evidence="6 7">CBS 119918</strain>
    </source>
</reference>
<keyword evidence="3 5" id="KW-1133">Transmembrane helix</keyword>
<feature type="transmembrane region" description="Helical" evidence="5">
    <location>
        <begin position="59"/>
        <end position="78"/>
    </location>
</feature>
<dbReference type="VEuPathDB" id="FungiDB:A1O9_01358"/>
<dbReference type="InterPro" id="IPR005828">
    <property type="entry name" value="MFS_sugar_transport-like"/>
</dbReference>
<sequence length="138" mass="14779">MVAQQINGVQFLYSCEVVFAQSIGIKQACTISVTTNTLWVVAVGISVVLGNNSPRRTNLIVTTIIMLLTYIIIGGFGAGPYTKASFSTTIVAISYIIIAAFNFNFGHGPLTFTIASEMAVGRNRSDIMPTSVVSFFTV</sequence>
<proteinExistence type="predicted"/>
<dbReference type="HOGENOM" id="CLU_1855272_0_0_1"/>
<keyword evidence="2 5" id="KW-0812">Transmembrane</keyword>
<gene>
    <name evidence="6" type="ORF">A1O9_01358</name>
</gene>
<dbReference type="Proteomes" id="UP000027920">
    <property type="component" value="Unassembled WGS sequence"/>
</dbReference>
<organism evidence="6 7">
    <name type="scientific">Exophiala aquamarina CBS 119918</name>
    <dbReference type="NCBI Taxonomy" id="1182545"/>
    <lineage>
        <taxon>Eukaryota</taxon>
        <taxon>Fungi</taxon>
        <taxon>Dikarya</taxon>
        <taxon>Ascomycota</taxon>
        <taxon>Pezizomycotina</taxon>
        <taxon>Eurotiomycetes</taxon>
        <taxon>Chaetothyriomycetidae</taxon>
        <taxon>Chaetothyriales</taxon>
        <taxon>Herpotrichiellaceae</taxon>
        <taxon>Exophiala</taxon>
    </lineage>
</organism>
<evidence type="ECO:0000313" key="7">
    <source>
        <dbReference type="Proteomes" id="UP000027920"/>
    </source>
</evidence>
<dbReference type="AlphaFoldDB" id="A0A072PU55"/>
<keyword evidence="7" id="KW-1185">Reference proteome</keyword>
<dbReference type="RefSeq" id="XP_013265971.1">
    <property type="nucleotide sequence ID" value="XM_013410517.1"/>
</dbReference>
<dbReference type="OrthoDB" id="6133115at2759"/>
<dbReference type="GeneID" id="25276305"/>
<evidence type="ECO:0000256" key="2">
    <source>
        <dbReference type="ARBA" id="ARBA00022692"/>
    </source>
</evidence>
<comment type="subcellular location">
    <subcellularLocation>
        <location evidence="1">Membrane</location>
    </subcellularLocation>
</comment>
<evidence type="ECO:0000256" key="1">
    <source>
        <dbReference type="ARBA" id="ARBA00004370"/>
    </source>
</evidence>
<evidence type="ECO:0000256" key="5">
    <source>
        <dbReference type="SAM" id="Phobius"/>
    </source>
</evidence>
<evidence type="ECO:0000256" key="3">
    <source>
        <dbReference type="ARBA" id="ARBA00022989"/>
    </source>
</evidence>
<dbReference type="EMBL" id="AMGV01000001">
    <property type="protein sequence ID" value="KEF63381.1"/>
    <property type="molecule type" value="Genomic_DNA"/>
</dbReference>
<comment type="caution">
    <text evidence="6">The sequence shown here is derived from an EMBL/GenBank/DDBJ whole genome shotgun (WGS) entry which is preliminary data.</text>
</comment>
<accession>A0A072PU55</accession>
<dbReference type="GO" id="GO:0016020">
    <property type="term" value="C:membrane"/>
    <property type="evidence" value="ECO:0007669"/>
    <property type="project" value="UniProtKB-SubCell"/>
</dbReference>
<dbReference type="InterPro" id="IPR036259">
    <property type="entry name" value="MFS_trans_sf"/>
</dbReference>
<dbReference type="GO" id="GO:0022857">
    <property type="term" value="F:transmembrane transporter activity"/>
    <property type="evidence" value="ECO:0007669"/>
    <property type="project" value="InterPro"/>
</dbReference>
<name>A0A072PU55_9EURO</name>
<dbReference type="Pfam" id="PF00083">
    <property type="entry name" value="Sugar_tr"/>
    <property type="match status" value="1"/>
</dbReference>
<protein>
    <submittedName>
        <fullName evidence="6">Uncharacterized protein</fullName>
    </submittedName>
</protein>
<feature type="transmembrane region" description="Helical" evidence="5">
    <location>
        <begin position="84"/>
        <end position="103"/>
    </location>
</feature>